<evidence type="ECO:0000256" key="5">
    <source>
        <dbReference type="ARBA" id="ARBA00022824"/>
    </source>
</evidence>
<dbReference type="AlphaFoldDB" id="A0A8H7ZB58"/>
<dbReference type="GeneID" id="93652774"/>
<dbReference type="InterPro" id="IPR051371">
    <property type="entry name" value="Ras_palmitoyltransferase"/>
</dbReference>
<evidence type="ECO:0000256" key="2">
    <source>
        <dbReference type="ARBA" id="ARBA00007732"/>
    </source>
</evidence>
<name>A0A8H7ZB58_9ASCO</name>
<keyword evidence="5" id="KW-0256">Endoplasmic reticulum</keyword>
<dbReference type="GO" id="GO:0005789">
    <property type="term" value="C:endoplasmic reticulum membrane"/>
    <property type="evidence" value="ECO:0007669"/>
    <property type="project" value="UniProtKB-SubCell"/>
</dbReference>
<comment type="subcellular location">
    <subcellularLocation>
        <location evidence="1">Endoplasmic reticulum membrane</location>
        <topology evidence="1">Peripheral membrane protein</topology>
    </subcellularLocation>
</comment>
<dbReference type="PANTHER" id="PTHR13254">
    <property type="entry name" value="GOLGI AUTOANTIGEN, GOLGIN SUBFAMILY A, 7"/>
    <property type="match status" value="1"/>
</dbReference>
<dbReference type="RefSeq" id="XP_067547733.1">
    <property type="nucleotide sequence ID" value="XM_067693187.1"/>
</dbReference>
<evidence type="ECO:0000313" key="9">
    <source>
        <dbReference type="Proteomes" id="UP000669133"/>
    </source>
</evidence>
<organism evidence="8 9">
    <name type="scientific">Candida metapsilosis</name>
    <dbReference type="NCBI Taxonomy" id="273372"/>
    <lineage>
        <taxon>Eukaryota</taxon>
        <taxon>Fungi</taxon>
        <taxon>Dikarya</taxon>
        <taxon>Ascomycota</taxon>
        <taxon>Saccharomycotina</taxon>
        <taxon>Pichiomycetes</taxon>
        <taxon>Debaryomycetaceae</taxon>
        <taxon>Candida/Lodderomyces clade</taxon>
        <taxon>Candida</taxon>
    </lineage>
</organism>
<evidence type="ECO:0000256" key="4">
    <source>
        <dbReference type="ARBA" id="ARBA00018463"/>
    </source>
</evidence>
<sequence>MAEEHGQGFVDDKYNLSKEGKDPKLVFFNHHEFLAPNHDSSQPALVINHFPNFYADTSSSTFHKTRIVRIPRCYDTIAYSDLVPQFSSVYPGHEEGAIKLDEGGNVITGFYDGAKFGTTSEIVGFGNISQEDLSGTIKQINELLYDAFYPFHVITLIENVLDVLTGGLFIQILNTLSLYTHTKRKVLELEQFVENVNDKWQPKDVQIISPRKMGYLSLCIAYVPKEEQ</sequence>
<dbReference type="OrthoDB" id="5377273at2759"/>
<keyword evidence="9" id="KW-1185">Reference proteome</keyword>
<evidence type="ECO:0000256" key="6">
    <source>
        <dbReference type="ARBA" id="ARBA00023136"/>
    </source>
</evidence>
<dbReference type="Proteomes" id="UP000669133">
    <property type="component" value="Unassembled WGS sequence"/>
</dbReference>
<dbReference type="EMBL" id="JAEOAQ010000005">
    <property type="protein sequence ID" value="KAG5418617.1"/>
    <property type="molecule type" value="Genomic_DNA"/>
</dbReference>
<feature type="domain" description="Golgin subfamily A member 7/ERF4" evidence="7">
    <location>
        <begin position="67"/>
        <end position="219"/>
    </location>
</feature>
<keyword evidence="6" id="KW-0472">Membrane</keyword>
<evidence type="ECO:0000313" key="8">
    <source>
        <dbReference type="EMBL" id="KAG5418617.1"/>
    </source>
</evidence>
<gene>
    <name evidence="8" type="ORF">I9W82_004145</name>
</gene>
<protein>
    <recommendedName>
        <fullName evidence="4">Ras modification protein ERF4</fullName>
    </recommendedName>
</protein>
<comment type="similarity">
    <text evidence="2">Belongs to the ERF4 family.</text>
</comment>
<dbReference type="Pfam" id="PF10256">
    <property type="entry name" value="Erf4"/>
    <property type="match status" value="1"/>
</dbReference>
<evidence type="ECO:0000256" key="1">
    <source>
        <dbReference type="ARBA" id="ARBA00004406"/>
    </source>
</evidence>
<comment type="subunit">
    <text evidence="3">Interacts with ERF2.</text>
</comment>
<dbReference type="InterPro" id="IPR019383">
    <property type="entry name" value="Golgin_A_7/ERF4"/>
</dbReference>
<accession>A0A8H7ZB58</accession>
<proteinExistence type="inferred from homology"/>
<comment type="caution">
    <text evidence="8">The sequence shown here is derived from an EMBL/GenBank/DDBJ whole genome shotgun (WGS) entry which is preliminary data.</text>
</comment>
<reference evidence="8 9" key="1">
    <citation type="submission" date="2020-12" db="EMBL/GenBank/DDBJ databases">
        <title>Effect of drift, selection, and recombination on the evolution of hybrid genomes in Candida yeast pathogens.</title>
        <authorList>
            <person name="Mixao V."/>
            <person name="Ksiezopolska E."/>
            <person name="Saus E."/>
            <person name="Boekhout T."/>
            <person name="Gacser A."/>
            <person name="Gabaldon T."/>
        </authorList>
    </citation>
    <scope>NUCLEOTIDE SEQUENCE [LARGE SCALE GENOMIC DNA]</scope>
    <source>
        <strain evidence="8 9">BP57</strain>
    </source>
</reference>
<evidence type="ECO:0000259" key="7">
    <source>
        <dbReference type="Pfam" id="PF10256"/>
    </source>
</evidence>
<dbReference type="PANTHER" id="PTHR13254:SF0">
    <property type="entry name" value="GOLGIN SUBFAMILY A MEMBER 7_ERF4 DOMAIN-CONTAINING PROTEIN"/>
    <property type="match status" value="1"/>
</dbReference>
<dbReference type="GO" id="GO:0006612">
    <property type="term" value="P:protein targeting to membrane"/>
    <property type="evidence" value="ECO:0007669"/>
    <property type="project" value="TreeGrafter"/>
</dbReference>
<dbReference type="GO" id="GO:0031211">
    <property type="term" value="C:endoplasmic reticulum palmitoyltransferase complex"/>
    <property type="evidence" value="ECO:0007669"/>
    <property type="project" value="TreeGrafter"/>
</dbReference>
<evidence type="ECO:0000256" key="3">
    <source>
        <dbReference type="ARBA" id="ARBA00011396"/>
    </source>
</evidence>